<dbReference type="PANTHER" id="PTHR36573:SF1">
    <property type="entry name" value="INTERMEMBRANE PHOSPHOLIPID TRANSPORT SYSTEM BINDING PROTEIN MLAC"/>
    <property type="match status" value="1"/>
</dbReference>
<keyword evidence="2" id="KW-1185">Reference proteome</keyword>
<sequence length="194" mass="22428">MKYIITIFISMVLFLNVGLAQNGADEIRAMLDERDEEIKELLGPKGSEYTQEQRDRLKDIINDVIDFRTMSETALGDTYNEVSEEEREEFVSLFSTIIRDNSLNRLDIYRAEVTYNDITVDNGNAEVKTTAQLENVRTSVDYDMELQDGTWQIIDMSIDDVSTAESYNRQFQSIIRQRGFDALLESLRRRAARA</sequence>
<evidence type="ECO:0008006" key="3">
    <source>
        <dbReference type="Google" id="ProtNLM"/>
    </source>
</evidence>
<accession>A0A2N0VM38</accession>
<protein>
    <recommendedName>
        <fullName evidence="3">ABC transporter substrate-binding protein</fullName>
    </recommendedName>
</protein>
<dbReference type="AlphaFoldDB" id="A0A2N0VM38"/>
<gene>
    <name evidence="1" type="ORF">CWD77_07305</name>
</gene>
<evidence type="ECO:0000313" key="2">
    <source>
        <dbReference type="Proteomes" id="UP000233398"/>
    </source>
</evidence>
<dbReference type="Gene3D" id="3.10.450.710">
    <property type="entry name" value="Tgt2/MlaC"/>
    <property type="match status" value="1"/>
</dbReference>
<comment type="caution">
    <text evidence="1">The sequence shown here is derived from an EMBL/GenBank/DDBJ whole genome shotgun (WGS) entry which is preliminary data.</text>
</comment>
<dbReference type="Pfam" id="PF05494">
    <property type="entry name" value="MlaC"/>
    <property type="match status" value="1"/>
</dbReference>
<dbReference type="InterPro" id="IPR042245">
    <property type="entry name" value="Tgt2/MlaC_sf"/>
</dbReference>
<dbReference type="RefSeq" id="WP_101072815.1">
    <property type="nucleotide sequence ID" value="NZ_PISP01000001.1"/>
</dbReference>
<dbReference type="PANTHER" id="PTHR36573">
    <property type="entry name" value="INTERMEMBRANE PHOSPHOLIPID TRANSPORT SYSTEM BINDING PROTEIN MLAC"/>
    <property type="match status" value="1"/>
</dbReference>
<proteinExistence type="predicted"/>
<evidence type="ECO:0000313" key="1">
    <source>
        <dbReference type="EMBL" id="PKD45242.1"/>
    </source>
</evidence>
<reference evidence="1 2" key="1">
    <citation type="submission" date="2017-11" db="EMBL/GenBank/DDBJ databases">
        <title>Rhodohalobacter 15182 sp. nov., isolated from a salt lake.</title>
        <authorList>
            <person name="Han S."/>
        </authorList>
    </citation>
    <scope>NUCLEOTIDE SEQUENCE [LARGE SCALE GENOMIC DNA]</scope>
    <source>
        <strain evidence="1 2">15182</strain>
    </source>
</reference>
<dbReference type="OrthoDB" id="9798905at2"/>
<dbReference type="InterPro" id="IPR008869">
    <property type="entry name" value="MlaC/ttg2D"/>
</dbReference>
<name>A0A2N0VM38_9BACT</name>
<dbReference type="EMBL" id="PISP01000001">
    <property type="protein sequence ID" value="PKD45242.1"/>
    <property type="molecule type" value="Genomic_DNA"/>
</dbReference>
<organism evidence="1 2">
    <name type="scientific">Rhodohalobacter barkolensis</name>
    <dbReference type="NCBI Taxonomy" id="2053187"/>
    <lineage>
        <taxon>Bacteria</taxon>
        <taxon>Pseudomonadati</taxon>
        <taxon>Balneolota</taxon>
        <taxon>Balneolia</taxon>
        <taxon>Balneolales</taxon>
        <taxon>Balneolaceae</taxon>
        <taxon>Rhodohalobacter</taxon>
    </lineage>
</organism>
<dbReference type="Proteomes" id="UP000233398">
    <property type="component" value="Unassembled WGS sequence"/>
</dbReference>